<dbReference type="PROSITE" id="PS00636">
    <property type="entry name" value="DNAJ_1"/>
    <property type="match status" value="1"/>
</dbReference>
<dbReference type="SMART" id="SM00271">
    <property type="entry name" value="DnaJ"/>
    <property type="match status" value="1"/>
</dbReference>
<dbReference type="Pfam" id="PF00226">
    <property type="entry name" value="DnaJ"/>
    <property type="match status" value="1"/>
</dbReference>
<dbReference type="EMBL" id="SDIL01000112">
    <property type="protein sequence ID" value="RXK36008.1"/>
    <property type="molecule type" value="Genomic_DNA"/>
</dbReference>
<gene>
    <name evidence="4" type="ORF">M231_06722</name>
</gene>
<dbReference type="InParanoid" id="A0A4Q1BB36"/>
<dbReference type="InterPro" id="IPR018253">
    <property type="entry name" value="DnaJ_domain_CS"/>
</dbReference>
<dbReference type="OrthoDB" id="552049at2759"/>
<dbReference type="InterPro" id="IPR001623">
    <property type="entry name" value="DnaJ_domain"/>
</dbReference>
<dbReference type="Pfam" id="PF14308">
    <property type="entry name" value="DnaJ-X"/>
    <property type="match status" value="1"/>
</dbReference>
<feature type="region of interest" description="Disordered" evidence="2">
    <location>
        <begin position="139"/>
        <end position="232"/>
    </location>
</feature>
<dbReference type="AlphaFoldDB" id="A0A4Q1BB36"/>
<dbReference type="InterPro" id="IPR036869">
    <property type="entry name" value="J_dom_sf"/>
</dbReference>
<dbReference type="FunCoup" id="A0A4Q1BB36">
    <property type="interactions" value="290"/>
</dbReference>
<feature type="region of interest" description="Disordered" evidence="2">
    <location>
        <begin position="438"/>
        <end position="485"/>
    </location>
</feature>
<name>A0A4Q1BB36_TREME</name>
<accession>A0A4Q1BB36</accession>
<evidence type="ECO:0000313" key="5">
    <source>
        <dbReference type="Proteomes" id="UP000289152"/>
    </source>
</evidence>
<evidence type="ECO:0000313" key="4">
    <source>
        <dbReference type="EMBL" id="RXK36008.1"/>
    </source>
</evidence>
<evidence type="ECO:0000256" key="2">
    <source>
        <dbReference type="SAM" id="MobiDB-lite"/>
    </source>
</evidence>
<dbReference type="Gene3D" id="1.10.287.110">
    <property type="entry name" value="DnaJ domain"/>
    <property type="match status" value="1"/>
</dbReference>
<feature type="compositionally biased region" description="Low complexity" evidence="2">
    <location>
        <begin position="173"/>
        <end position="183"/>
    </location>
</feature>
<sequence length="485" mass="52786">MAQRKVKDTTYYDVLGVSTEATDIELKKAYRTLAIKNHPDKNPSPDAEAKFKEIGEAYQILSNADSRAHYDKVGKAGMNKTDEGVVDPQEIFSQIFGGERFYDYIGEISLVKDFSSTMDVVMTPEEKAAMEAEAKANGVSTAAVSGDGVAPTAPTDTATPEKPLEAEAGQTKPTAPASPSPTAGISGEAPADHNGHMTHHSSFSSGASTPGKDTVGHKQPDKKGKPKLTPEQKAQLEALEKAREEEKKARRIEMLKEKLIQRIRPFVDAKNPGDANDPETKAFEAKIRMEAEDLKLESFGIELLHTIASVYITKAGNFIKSKKFFIGGFFGRLKEKGGMVKEGWGLLGSAIGVQAAMEELQRIEEKGTATPEELEALAQEVSSKMLLTTWKATRWEVGNVLGAVVESVLYDPKISKEVSLRRAKAILTIAGIFKTVQPDESDEERRELERLVMNAGKKKKEKEKEKKSAQESTVSGTPGGKSTTV</sequence>
<comment type="caution">
    <text evidence="4">The sequence shown here is derived from an EMBL/GenBank/DDBJ whole genome shotgun (WGS) entry which is preliminary data.</text>
</comment>
<dbReference type="InterPro" id="IPR026894">
    <property type="entry name" value="DnaJ_X"/>
</dbReference>
<proteinExistence type="predicted"/>
<dbReference type="VEuPathDB" id="FungiDB:TREMEDRAFT_28700"/>
<dbReference type="Proteomes" id="UP000289152">
    <property type="component" value="Unassembled WGS sequence"/>
</dbReference>
<dbReference type="CDD" id="cd06257">
    <property type="entry name" value="DnaJ"/>
    <property type="match status" value="1"/>
</dbReference>
<keyword evidence="5" id="KW-1185">Reference proteome</keyword>
<keyword evidence="1" id="KW-0143">Chaperone</keyword>
<feature type="compositionally biased region" description="Low complexity" evidence="2">
    <location>
        <begin position="150"/>
        <end position="160"/>
    </location>
</feature>
<dbReference type="PROSITE" id="PS50076">
    <property type="entry name" value="DNAJ_2"/>
    <property type="match status" value="1"/>
</dbReference>
<dbReference type="STRING" id="5217.A0A4Q1BB36"/>
<dbReference type="PANTHER" id="PTHR45006">
    <property type="entry name" value="DNAJ-LIKE PROTEIN 1"/>
    <property type="match status" value="1"/>
</dbReference>
<dbReference type="GO" id="GO:0005829">
    <property type="term" value="C:cytosol"/>
    <property type="evidence" value="ECO:0007669"/>
    <property type="project" value="TreeGrafter"/>
</dbReference>
<feature type="compositionally biased region" description="Polar residues" evidence="2">
    <location>
        <begin position="470"/>
        <end position="485"/>
    </location>
</feature>
<dbReference type="GO" id="GO:0016558">
    <property type="term" value="P:protein import into peroxisome matrix"/>
    <property type="evidence" value="ECO:0007669"/>
    <property type="project" value="TreeGrafter"/>
</dbReference>
<feature type="domain" description="J" evidence="3">
    <location>
        <begin position="10"/>
        <end position="74"/>
    </location>
</feature>
<dbReference type="FunFam" id="1.10.287.110:FF:000028">
    <property type="entry name" value="DnaJ domain protein"/>
    <property type="match status" value="1"/>
</dbReference>
<reference evidence="4 5" key="1">
    <citation type="submission" date="2016-06" db="EMBL/GenBank/DDBJ databases">
        <title>Evolution of pathogenesis and genome organization in the Tremellales.</title>
        <authorList>
            <person name="Cuomo C."/>
            <person name="Litvintseva A."/>
            <person name="Heitman J."/>
            <person name="Chen Y."/>
            <person name="Sun S."/>
            <person name="Springer D."/>
            <person name="Dromer F."/>
            <person name="Young S."/>
            <person name="Zeng Q."/>
            <person name="Chapman S."/>
            <person name="Gujja S."/>
            <person name="Saif S."/>
            <person name="Birren B."/>
        </authorList>
    </citation>
    <scope>NUCLEOTIDE SEQUENCE [LARGE SCALE GENOMIC DNA]</scope>
    <source>
        <strain evidence="4 5">ATCC 28783</strain>
    </source>
</reference>
<organism evidence="4 5">
    <name type="scientific">Tremella mesenterica</name>
    <name type="common">Jelly fungus</name>
    <dbReference type="NCBI Taxonomy" id="5217"/>
    <lineage>
        <taxon>Eukaryota</taxon>
        <taxon>Fungi</taxon>
        <taxon>Dikarya</taxon>
        <taxon>Basidiomycota</taxon>
        <taxon>Agaricomycotina</taxon>
        <taxon>Tremellomycetes</taxon>
        <taxon>Tremellales</taxon>
        <taxon>Tremellaceae</taxon>
        <taxon>Tremella</taxon>
    </lineage>
</organism>
<dbReference type="SUPFAM" id="SSF46565">
    <property type="entry name" value="Chaperone J-domain"/>
    <property type="match status" value="1"/>
</dbReference>
<feature type="compositionally biased region" description="Basic and acidic residues" evidence="2">
    <location>
        <begin position="214"/>
        <end position="223"/>
    </location>
</feature>
<evidence type="ECO:0000256" key="1">
    <source>
        <dbReference type="ARBA" id="ARBA00023186"/>
    </source>
</evidence>
<dbReference type="PANTHER" id="PTHR45006:SF1">
    <property type="entry name" value="DNAJ-LIKE PROTEIN 1"/>
    <property type="match status" value="1"/>
</dbReference>
<protein>
    <recommendedName>
        <fullName evidence="3">J domain-containing protein</fullName>
    </recommendedName>
</protein>
<dbReference type="InterPro" id="IPR052814">
    <property type="entry name" value="Peroxisomal_DnaJ"/>
</dbReference>
<evidence type="ECO:0000259" key="3">
    <source>
        <dbReference type="PROSITE" id="PS50076"/>
    </source>
</evidence>
<dbReference type="PRINTS" id="PR00625">
    <property type="entry name" value="JDOMAIN"/>
</dbReference>